<keyword evidence="2" id="KW-1185">Reference proteome</keyword>
<dbReference type="InterPro" id="IPR025638">
    <property type="entry name" value="DUF4336"/>
</dbReference>
<dbReference type="AlphaFoldDB" id="A0AA48I878"/>
<protein>
    <submittedName>
        <fullName evidence="1">Uncharacterized protein</fullName>
    </submittedName>
</protein>
<sequence>MTDYTKLAPASTDSRDSTLVIREVIPGMVTFSLPFARYSTLPIGGRTTAVNLGDKGLFVYVSHPLTDATKEALKALGGEVKWLVTPDGEHGMNIKAWADAFPNAQPIGVSRFAKEKPDVKWAGLFGAGGETKQYGFEPEITLHQCSAHRNDELMAIHHPSGTLMEGDMIFNLPPTEQYSRSHLPLLFRLLGSGSWMSPGGAIHDRMIGGAVSDHELAKKELAPVFAAKWDRMIPCHGEVIESGGRAAWDMVWGKYKT</sequence>
<dbReference type="SUPFAM" id="SSF56281">
    <property type="entry name" value="Metallo-hydrolase/oxidoreductase"/>
    <property type="match status" value="1"/>
</dbReference>
<evidence type="ECO:0000313" key="2">
    <source>
        <dbReference type="Proteomes" id="UP001233271"/>
    </source>
</evidence>
<dbReference type="EMBL" id="AP028213">
    <property type="protein sequence ID" value="BEI89635.1"/>
    <property type="molecule type" value="Genomic_DNA"/>
</dbReference>
<reference evidence="1" key="1">
    <citation type="journal article" date="2023" name="BMC Genomics">
        <title>Chromosome-level genome assemblies of Cutaneotrichosporon spp. (Trichosporonales, Basidiomycota) reveal imbalanced evolution between nucleotide sequences and chromosome synteny.</title>
        <authorList>
            <person name="Kobayashi Y."/>
            <person name="Kayamori A."/>
            <person name="Aoki K."/>
            <person name="Shiwa Y."/>
            <person name="Matsutani M."/>
            <person name="Fujita N."/>
            <person name="Sugita T."/>
            <person name="Iwasaki W."/>
            <person name="Tanaka N."/>
            <person name="Takashima M."/>
        </authorList>
    </citation>
    <scope>NUCLEOTIDE SEQUENCE</scope>
    <source>
        <strain evidence="1">HIS019</strain>
    </source>
</reference>
<dbReference type="Proteomes" id="UP001233271">
    <property type="component" value="Chromosome 2"/>
</dbReference>
<dbReference type="GeneID" id="85493506"/>
<accession>A0AA48I878</accession>
<dbReference type="RefSeq" id="XP_060454901.1">
    <property type="nucleotide sequence ID" value="XM_060598071.1"/>
</dbReference>
<organism evidence="1 2">
    <name type="scientific">Cutaneotrichosporon cavernicola</name>
    <dbReference type="NCBI Taxonomy" id="279322"/>
    <lineage>
        <taxon>Eukaryota</taxon>
        <taxon>Fungi</taxon>
        <taxon>Dikarya</taxon>
        <taxon>Basidiomycota</taxon>
        <taxon>Agaricomycotina</taxon>
        <taxon>Tremellomycetes</taxon>
        <taxon>Trichosporonales</taxon>
        <taxon>Trichosporonaceae</taxon>
        <taxon>Cutaneotrichosporon</taxon>
    </lineage>
</organism>
<proteinExistence type="predicted"/>
<name>A0AA48I878_9TREE</name>
<dbReference type="KEGG" id="ccac:CcaHIS019_0209970"/>
<gene>
    <name evidence="1" type="ORF">CcaverHIS019_0209970</name>
</gene>
<dbReference type="PANTHER" id="PTHR33835">
    <property type="entry name" value="YALI0C07656P"/>
    <property type="match status" value="1"/>
</dbReference>
<dbReference type="PANTHER" id="PTHR33835:SF1">
    <property type="entry name" value="METALLO-BETA-LACTAMASE DOMAIN-CONTAINING PROTEIN"/>
    <property type="match status" value="1"/>
</dbReference>
<dbReference type="InterPro" id="IPR036866">
    <property type="entry name" value="RibonucZ/Hydroxyglut_hydro"/>
</dbReference>
<evidence type="ECO:0000313" key="1">
    <source>
        <dbReference type="EMBL" id="BEI89635.1"/>
    </source>
</evidence>